<reference evidence="1 2" key="1">
    <citation type="submission" date="2023-04" db="EMBL/GenBank/DDBJ databases">
        <title>Ottowia paracancer sp. nov., isolated from human stomach.</title>
        <authorList>
            <person name="Song Y."/>
        </authorList>
    </citation>
    <scope>NUCLEOTIDE SEQUENCE [LARGE SCALE GENOMIC DNA]</scope>
    <source>
        <strain evidence="1 2">10c7w1</strain>
    </source>
</reference>
<evidence type="ECO:0000313" key="1">
    <source>
        <dbReference type="EMBL" id="MDG9698997.1"/>
    </source>
</evidence>
<protein>
    <submittedName>
        <fullName evidence="1">Phenylacetic acid degradation protein</fullName>
    </submittedName>
</protein>
<organism evidence="1 2">
    <name type="scientific">Ottowia cancrivicina</name>
    <dbReference type="NCBI Taxonomy" id="3040346"/>
    <lineage>
        <taxon>Bacteria</taxon>
        <taxon>Pseudomonadati</taxon>
        <taxon>Pseudomonadota</taxon>
        <taxon>Betaproteobacteria</taxon>
        <taxon>Burkholderiales</taxon>
        <taxon>Comamonadaceae</taxon>
        <taxon>Ottowia</taxon>
    </lineage>
</organism>
<comment type="caution">
    <text evidence="1">The sequence shown here is derived from an EMBL/GenBank/DDBJ whole genome shotgun (WGS) entry which is preliminary data.</text>
</comment>
<name>A0AAW6RM42_9BURK</name>
<dbReference type="EMBL" id="JARVII010000006">
    <property type="protein sequence ID" value="MDG9698997.1"/>
    <property type="molecule type" value="Genomic_DNA"/>
</dbReference>
<proteinExistence type="predicted"/>
<gene>
    <name evidence="1" type="ORF">QB898_04560</name>
</gene>
<dbReference type="AlphaFoldDB" id="A0AAW6RM42"/>
<dbReference type="RefSeq" id="WP_279523982.1">
    <property type="nucleotide sequence ID" value="NZ_JARVII010000006.1"/>
</dbReference>
<dbReference type="Proteomes" id="UP001237156">
    <property type="component" value="Unassembled WGS sequence"/>
</dbReference>
<keyword evidence="2" id="KW-1185">Reference proteome</keyword>
<sequence length="174" mass="19085">MGLLMQLLGLLTALIFVAEGLKRLGIDVGWLNPLTFFRRRAWKKKVSLSPLYALEHPVDVAGVLALAVAECAGPQTEERRAATQALLAQHLGMQEKDAQDLWLASAHLLRAHPLATPEVPAVLQKSSGKFTAYHRQTLLALMQDVAARTAGGQANVNQQALIEAVERFFQQQRS</sequence>
<accession>A0AAW6RM42</accession>
<evidence type="ECO:0000313" key="2">
    <source>
        <dbReference type="Proteomes" id="UP001237156"/>
    </source>
</evidence>